<organism evidence="5 6">
    <name type="scientific">Clavelina lepadiformis</name>
    <name type="common">Light-bulb sea squirt</name>
    <name type="synonym">Ascidia lepadiformis</name>
    <dbReference type="NCBI Taxonomy" id="159417"/>
    <lineage>
        <taxon>Eukaryota</taxon>
        <taxon>Metazoa</taxon>
        <taxon>Chordata</taxon>
        <taxon>Tunicata</taxon>
        <taxon>Ascidiacea</taxon>
        <taxon>Aplousobranchia</taxon>
        <taxon>Clavelinidae</taxon>
        <taxon>Clavelina</taxon>
    </lineage>
</organism>
<sequence>MTTCRSDSYVYSFTTLVGSICIFIFLLKLLIALRKFFLREGFDLGKRYGTGTWALITAPTSATGNGFAVELAKQGFNIILLGRDIEKLHKMRDLLILRHNTKVRTLVMDFRGASDISFFAEVLRQAEDLDVSIIVHAVGMAALSKKFHLQSAERNRQCLIVNMFAPVLLSHHLIPRLQLRYHKSAIINISGENAHQPIPGMAISSGAKSFIRQFSVAASYEYEDKIDIMSVQPLAVKKAKLNDSTPESVFVSIFQSYASSLVKPTSITAAMVSFDCNI</sequence>
<evidence type="ECO:0000256" key="1">
    <source>
        <dbReference type="ARBA" id="ARBA00022857"/>
    </source>
</evidence>
<dbReference type="InterPro" id="IPR002347">
    <property type="entry name" value="SDR_fam"/>
</dbReference>
<keyword evidence="4" id="KW-0472">Membrane</keyword>
<evidence type="ECO:0000313" key="6">
    <source>
        <dbReference type="Proteomes" id="UP001642483"/>
    </source>
</evidence>
<dbReference type="InterPro" id="IPR036291">
    <property type="entry name" value="NAD(P)-bd_dom_sf"/>
</dbReference>
<dbReference type="Gene3D" id="3.40.50.720">
    <property type="entry name" value="NAD(P)-binding Rossmann-like Domain"/>
    <property type="match status" value="1"/>
</dbReference>
<keyword evidence="2" id="KW-0560">Oxidoreductase</keyword>
<accession>A0ABP0FII0</accession>
<feature type="transmembrane region" description="Helical" evidence="4">
    <location>
        <begin position="12"/>
        <end position="31"/>
    </location>
</feature>
<reference evidence="5 6" key="1">
    <citation type="submission" date="2024-02" db="EMBL/GenBank/DDBJ databases">
        <authorList>
            <person name="Daric V."/>
            <person name="Darras S."/>
        </authorList>
    </citation>
    <scope>NUCLEOTIDE SEQUENCE [LARGE SCALE GENOMIC DNA]</scope>
</reference>
<keyword evidence="6" id="KW-1185">Reference proteome</keyword>
<evidence type="ECO:0000256" key="4">
    <source>
        <dbReference type="SAM" id="Phobius"/>
    </source>
</evidence>
<protein>
    <submittedName>
        <fullName evidence="5">Uncharacterized protein</fullName>
    </submittedName>
</protein>
<proteinExistence type="inferred from homology"/>
<keyword evidence="4" id="KW-1133">Transmembrane helix</keyword>
<dbReference type="Pfam" id="PF00106">
    <property type="entry name" value="adh_short"/>
    <property type="match status" value="1"/>
</dbReference>
<comment type="similarity">
    <text evidence="3">Belongs to the short-chain dehydrogenases/reductases (SDR) family. 17-beta-HSD 3 subfamily.</text>
</comment>
<keyword evidence="4" id="KW-0812">Transmembrane</keyword>
<dbReference type="Proteomes" id="UP001642483">
    <property type="component" value="Unassembled WGS sequence"/>
</dbReference>
<dbReference type="SUPFAM" id="SSF51735">
    <property type="entry name" value="NAD(P)-binding Rossmann-fold domains"/>
    <property type="match status" value="1"/>
</dbReference>
<comment type="caution">
    <text evidence="5">The sequence shown here is derived from an EMBL/GenBank/DDBJ whole genome shotgun (WGS) entry which is preliminary data.</text>
</comment>
<dbReference type="PANTHER" id="PTHR43086:SF2">
    <property type="entry name" value="HYDROXYSTEROID DEHYDROGENASE-LIKE PROTEIN 1"/>
    <property type="match status" value="1"/>
</dbReference>
<gene>
    <name evidence="5" type="ORF">CVLEPA_LOCUS9074</name>
</gene>
<name>A0ABP0FII0_CLALP</name>
<evidence type="ECO:0000256" key="3">
    <source>
        <dbReference type="ARBA" id="ARBA00038261"/>
    </source>
</evidence>
<dbReference type="PANTHER" id="PTHR43086">
    <property type="entry name" value="VERY-LONG-CHAIN 3-OXOOACYL-COA REDUCTASE"/>
    <property type="match status" value="1"/>
</dbReference>
<evidence type="ECO:0000313" key="5">
    <source>
        <dbReference type="EMBL" id="CAK8678793.1"/>
    </source>
</evidence>
<dbReference type="EMBL" id="CAWYQH010000057">
    <property type="protein sequence ID" value="CAK8678793.1"/>
    <property type="molecule type" value="Genomic_DNA"/>
</dbReference>
<evidence type="ECO:0000256" key="2">
    <source>
        <dbReference type="ARBA" id="ARBA00023002"/>
    </source>
</evidence>
<keyword evidence="1" id="KW-0521">NADP</keyword>